<dbReference type="InterPro" id="IPR013483">
    <property type="entry name" value="MoaA"/>
</dbReference>
<dbReference type="NCBIfam" id="TIGR02666">
    <property type="entry name" value="moaA"/>
    <property type="match status" value="1"/>
</dbReference>
<dbReference type="SFLD" id="SFLDG01386">
    <property type="entry name" value="main_SPASM_domain-containing"/>
    <property type="match status" value="1"/>
</dbReference>
<dbReference type="GO" id="GO:0046872">
    <property type="term" value="F:metal ion binding"/>
    <property type="evidence" value="ECO:0007669"/>
    <property type="project" value="UniProtKB-KW"/>
</dbReference>
<proteinExistence type="inferred from homology"/>
<feature type="binding site" evidence="12">
    <location>
        <position position="146"/>
    </location>
    <ligand>
        <name>S-adenosyl-L-methionine</name>
        <dbReference type="ChEBI" id="CHEBI:59789"/>
    </ligand>
</feature>
<evidence type="ECO:0000256" key="1">
    <source>
        <dbReference type="ARBA" id="ARBA00012167"/>
    </source>
</evidence>
<reference evidence="15" key="2">
    <citation type="submission" date="2020-09" db="EMBL/GenBank/DDBJ databases">
        <authorList>
            <person name="Sun Q."/>
            <person name="Kim S."/>
        </authorList>
    </citation>
    <scope>NUCLEOTIDE SEQUENCE</scope>
    <source>
        <strain evidence="15">KCTC 12870</strain>
    </source>
</reference>
<dbReference type="CDD" id="cd21117">
    <property type="entry name" value="Twitch_MoaA"/>
    <property type="match status" value="1"/>
</dbReference>
<evidence type="ECO:0000256" key="11">
    <source>
        <dbReference type="ARBA" id="ARBA00048697"/>
    </source>
</evidence>
<dbReference type="CDD" id="cd01335">
    <property type="entry name" value="Radical_SAM"/>
    <property type="match status" value="1"/>
</dbReference>
<comment type="pathway">
    <text evidence="12">Cofactor biosynthesis; molybdopterin biosynthesis.</text>
</comment>
<feature type="binding site" evidence="12">
    <location>
        <position position="91"/>
    </location>
    <ligand>
        <name>GTP</name>
        <dbReference type="ChEBI" id="CHEBI:37565"/>
    </ligand>
</feature>
<evidence type="ECO:0000256" key="9">
    <source>
        <dbReference type="ARBA" id="ARBA00023150"/>
    </source>
</evidence>
<keyword evidence="6 12" id="KW-0408">Iron</keyword>
<evidence type="ECO:0000256" key="8">
    <source>
        <dbReference type="ARBA" id="ARBA00023134"/>
    </source>
</evidence>
<organism evidence="15 16">
    <name type="scientific">Cerasicoccus arenae</name>
    <dbReference type="NCBI Taxonomy" id="424488"/>
    <lineage>
        <taxon>Bacteria</taxon>
        <taxon>Pseudomonadati</taxon>
        <taxon>Verrucomicrobiota</taxon>
        <taxon>Opitutia</taxon>
        <taxon>Puniceicoccales</taxon>
        <taxon>Cerasicoccaceae</taxon>
        <taxon>Cerasicoccus</taxon>
    </lineage>
</organism>
<keyword evidence="2 12" id="KW-0004">4Fe-4S</keyword>
<keyword evidence="8 12" id="KW-0342">GTP-binding</keyword>
<dbReference type="PROSITE" id="PS01305">
    <property type="entry name" value="MOAA_NIFB_PQQE"/>
    <property type="match status" value="1"/>
</dbReference>
<feature type="binding site" evidence="12">
    <location>
        <position position="37"/>
    </location>
    <ligand>
        <name>GTP</name>
        <dbReference type="ChEBI" id="CHEBI:37565"/>
    </ligand>
</feature>
<feature type="binding site" evidence="12">
    <location>
        <position position="284"/>
    </location>
    <ligand>
        <name>[4Fe-4S] cluster</name>
        <dbReference type="ChEBI" id="CHEBI:49883"/>
        <label>2</label>
        <note>4Fe-4S-substrate</note>
    </ligand>
</feature>
<feature type="binding site" evidence="12">
    <location>
        <position position="95"/>
    </location>
    <ligand>
        <name>S-adenosyl-L-methionine</name>
        <dbReference type="ChEBI" id="CHEBI:59789"/>
    </ligand>
</feature>
<feature type="binding site" evidence="12">
    <location>
        <position position="217"/>
    </location>
    <ligand>
        <name>S-adenosyl-L-methionine</name>
        <dbReference type="ChEBI" id="CHEBI:59789"/>
    </ligand>
</feature>
<evidence type="ECO:0000256" key="2">
    <source>
        <dbReference type="ARBA" id="ARBA00022485"/>
    </source>
</evidence>
<feature type="binding site" evidence="12">
    <location>
        <position position="122"/>
    </location>
    <ligand>
        <name>GTP</name>
        <dbReference type="ChEBI" id="CHEBI:37565"/>
    </ligand>
</feature>
<feature type="region of interest" description="Disordered" evidence="13">
    <location>
        <begin position="335"/>
        <end position="357"/>
    </location>
</feature>
<dbReference type="GO" id="GO:0005525">
    <property type="term" value="F:GTP binding"/>
    <property type="evidence" value="ECO:0007669"/>
    <property type="project" value="UniProtKB-UniRule"/>
</dbReference>
<evidence type="ECO:0000313" key="16">
    <source>
        <dbReference type="Proteomes" id="UP000642829"/>
    </source>
</evidence>
<evidence type="ECO:0000256" key="13">
    <source>
        <dbReference type="SAM" id="MobiDB-lite"/>
    </source>
</evidence>
<keyword evidence="16" id="KW-1185">Reference proteome</keyword>
<evidence type="ECO:0000256" key="12">
    <source>
        <dbReference type="HAMAP-Rule" id="MF_01225"/>
    </source>
</evidence>
<dbReference type="Proteomes" id="UP000642829">
    <property type="component" value="Unassembled WGS sequence"/>
</dbReference>
<evidence type="ECO:0000256" key="10">
    <source>
        <dbReference type="ARBA" id="ARBA00023239"/>
    </source>
</evidence>
<dbReference type="GO" id="GO:0061799">
    <property type="term" value="F:cyclic pyranopterin monophosphate synthase activity"/>
    <property type="evidence" value="ECO:0007669"/>
    <property type="project" value="TreeGrafter"/>
</dbReference>
<dbReference type="RefSeq" id="WP_189513704.1">
    <property type="nucleotide sequence ID" value="NZ_BMXG01000008.1"/>
</dbReference>
<dbReference type="InterPro" id="IPR006638">
    <property type="entry name" value="Elp3/MiaA/NifB-like_rSAM"/>
</dbReference>
<keyword evidence="5 12" id="KW-0547">Nucleotide-binding</keyword>
<dbReference type="InterPro" id="IPR050105">
    <property type="entry name" value="MoCo_biosynth_MoaA/MoaC"/>
</dbReference>
<dbReference type="UniPathway" id="UPA00344"/>
<dbReference type="GO" id="GO:1904047">
    <property type="term" value="F:S-adenosyl-L-methionine binding"/>
    <property type="evidence" value="ECO:0007669"/>
    <property type="project" value="UniProtKB-UniRule"/>
</dbReference>
<evidence type="ECO:0000256" key="4">
    <source>
        <dbReference type="ARBA" id="ARBA00022723"/>
    </source>
</evidence>
<keyword evidence="4 12" id="KW-0479">Metal-binding</keyword>
<dbReference type="InterPro" id="IPR010505">
    <property type="entry name" value="MoaA_twitch"/>
</dbReference>
<dbReference type="InterPro" id="IPR007197">
    <property type="entry name" value="rSAM"/>
</dbReference>
<feature type="binding site" evidence="12">
    <location>
        <position position="281"/>
    </location>
    <ligand>
        <name>[4Fe-4S] cluster</name>
        <dbReference type="ChEBI" id="CHEBI:49883"/>
        <label>2</label>
        <note>4Fe-4S-substrate</note>
    </ligand>
</feature>
<comment type="catalytic activity">
    <reaction evidence="11 12">
        <text>GTP + AH2 + S-adenosyl-L-methionine = (8S)-3',8-cyclo-7,8-dihydroguanosine 5'-triphosphate + 5'-deoxyadenosine + L-methionine + A + H(+)</text>
        <dbReference type="Rhea" id="RHEA:49576"/>
        <dbReference type="ChEBI" id="CHEBI:13193"/>
        <dbReference type="ChEBI" id="CHEBI:15378"/>
        <dbReference type="ChEBI" id="CHEBI:17319"/>
        <dbReference type="ChEBI" id="CHEBI:17499"/>
        <dbReference type="ChEBI" id="CHEBI:37565"/>
        <dbReference type="ChEBI" id="CHEBI:57844"/>
        <dbReference type="ChEBI" id="CHEBI:59789"/>
        <dbReference type="ChEBI" id="CHEBI:131766"/>
        <dbReference type="EC" id="4.1.99.22"/>
    </reaction>
</comment>
<evidence type="ECO:0000256" key="7">
    <source>
        <dbReference type="ARBA" id="ARBA00023014"/>
    </source>
</evidence>
<feature type="binding site" evidence="12">
    <location>
        <position position="51"/>
    </location>
    <ligand>
        <name>[4Fe-4S] cluster</name>
        <dbReference type="ChEBI" id="CHEBI:49883"/>
        <label>1</label>
        <note>4Fe-4S-S-AdoMet</note>
    </ligand>
</feature>
<comment type="function">
    <text evidence="12">Catalyzes the cyclization of GTP to (8S)-3',8-cyclo-7,8-dihydroguanosine 5'-triphosphate.</text>
</comment>
<dbReference type="Pfam" id="PF04055">
    <property type="entry name" value="Radical_SAM"/>
    <property type="match status" value="1"/>
</dbReference>
<keyword evidence="9 12" id="KW-0501">Molybdenum cofactor biosynthesis</keyword>
<dbReference type="InterPro" id="IPR058240">
    <property type="entry name" value="rSAM_sf"/>
</dbReference>
<feature type="binding site" evidence="12">
    <location>
        <position position="50"/>
    </location>
    <ligand>
        <name>S-adenosyl-L-methionine</name>
        <dbReference type="ChEBI" id="CHEBI:59789"/>
    </ligand>
</feature>
<keyword evidence="7 12" id="KW-0411">Iron-sulfur</keyword>
<comment type="similarity">
    <text evidence="12">Belongs to the radical SAM superfamily. MoaA family.</text>
</comment>
<feature type="binding site" evidence="12">
    <location>
        <position position="44"/>
    </location>
    <ligand>
        <name>[4Fe-4S] cluster</name>
        <dbReference type="ChEBI" id="CHEBI:49883"/>
        <label>1</label>
        <note>4Fe-4S-S-AdoMet</note>
    </ligand>
</feature>
<accession>A0A8J3GEP3</accession>
<evidence type="ECO:0000259" key="14">
    <source>
        <dbReference type="PROSITE" id="PS51918"/>
    </source>
</evidence>
<gene>
    <name evidence="12 15" type="primary">moaA</name>
    <name evidence="15" type="ORF">GCM10007047_15710</name>
</gene>
<dbReference type="PANTHER" id="PTHR22960:SF0">
    <property type="entry name" value="MOLYBDENUM COFACTOR BIOSYNTHESIS PROTEIN 1"/>
    <property type="match status" value="1"/>
</dbReference>
<name>A0A8J3GEP3_9BACT</name>
<dbReference type="SFLD" id="SFLDG01067">
    <property type="entry name" value="SPASM/twitch_domain_containing"/>
    <property type="match status" value="1"/>
</dbReference>
<dbReference type="PANTHER" id="PTHR22960">
    <property type="entry name" value="MOLYBDOPTERIN COFACTOR SYNTHESIS PROTEIN A"/>
    <property type="match status" value="1"/>
</dbReference>
<sequence>MISDSTFALQDKETLPDKVSKATDVADRRGRFLRDLRLSIIDRCNLRCQYCLPKELFGEDFHFRRIDELLSYEQLARIVDGFVSFGVEKVRLTGGEPLLRPGLDGFIAQLRAAHPTIDLALTTNGLRLEAMASALHEAGLDRVNISLDALDAAVAERMAGRAFSPQRVLLAAEAAREAGLGVKLNAVIKRGVNESEILPLARASFERGFSLRYIEYMDVGTTNGWRREDVMSGAEIREQLRELGELEPLPAKVFGEVARRYRYVGTDVEVGFIESVSAPFCGSCTRARVSAEGELFTCLFASKGVDLKPLLASEEDIGPMLRNLWLHRDDQYSETRTAHPHGAGSSNAPEEMWRLGG</sequence>
<feature type="binding site" evidence="12">
    <location>
        <position position="183"/>
    </location>
    <ligand>
        <name>GTP</name>
        <dbReference type="ChEBI" id="CHEBI:37565"/>
    </ligand>
</feature>
<dbReference type="Gene3D" id="3.20.20.70">
    <property type="entry name" value="Aldolase class I"/>
    <property type="match status" value="1"/>
</dbReference>
<dbReference type="SMART" id="SM00729">
    <property type="entry name" value="Elp3"/>
    <property type="match status" value="1"/>
</dbReference>
<evidence type="ECO:0000313" key="15">
    <source>
        <dbReference type="EMBL" id="GHC00282.1"/>
    </source>
</evidence>
<dbReference type="EMBL" id="BMXG01000008">
    <property type="protein sequence ID" value="GHC00282.1"/>
    <property type="molecule type" value="Genomic_DNA"/>
</dbReference>
<feature type="binding site" evidence="12">
    <location>
        <position position="298"/>
    </location>
    <ligand>
        <name>[4Fe-4S] cluster</name>
        <dbReference type="ChEBI" id="CHEBI:49883"/>
        <label>2</label>
        <note>4Fe-4S-substrate</note>
    </ligand>
</feature>
<dbReference type="PROSITE" id="PS51918">
    <property type="entry name" value="RADICAL_SAM"/>
    <property type="match status" value="1"/>
</dbReference>
<evidence type="ECO:0000256" key="5">
    <source>
        <dbReference type="ARBA" id="ARBA00022741"/>
    </source>
</evidence>
<dbReference type="HAMAP" id="MF_01225_B">
    <property type="entry name" value="MoaA_B"/>
    <property type="match status" value="1"/>
</dbReference>
<feature type="binding site" evidence="12">
    <location>
        <begin position="286"/>
        <end position="288"/>
    </location>
    <ligand>
        <name>GTP</name>
        <dbReference type="ChEBI" id="CHEBI:37565"/>
    </ligand>
</feature>
<dbReference type="GO" id="GO:0061798">
    <property type="term" value="F:GTP 3',8'-cyclase activity"/>
    <property type="evidence" value="ECO:0007669"/>
    <property type="project" value="UniProtKB-UniRule"/>
</dbReference>
<comment type="caution">
    <text evidence="15">The sequence shown here is derived from an EMBL/GenBank/DDBJ whole genome shotgun (WGS) entry which is preliminary data.</text>
</comment>
<dbReference type="GO" id="GO:0006777">
    <property type="term" value="P:Mo-molybdopterin cofactor biosynthetic process"/>
    <property type="evidence" value="ECO:0007669"/>
    <property type="project" value="UniProtKB-UniRule"/>
</dbReference>
<dbReference type="AlphaFoldDB" id="A0A8J3GEP3"/>
<dbReference type="SFLD" id="SFLDS00029">
    <property type="entry name" value="Radical_SAM"/>
    <property type="match status" value="1"/>
</dbReference>
<keyword evidence="10 12" id="KW-0456">Lyase</keyword>
<dbReference type="GO" id="GO:0051539">
    <property type="term" value="F:4 iron, 4 sulfur cluster binding"/>
    <property type="evidence" value="ECO:0007669"/>
    <property type="project" value="UniProtKB-UniRule"/>
</dbReference>
<dbReference type="EC" id="4.1.99.22" evidence="1 12"/>
<reference evidence="15" key="1">
    <citation type="journal article" date="2014" name="Int. J. Syst. Evol. Microbiol.">
        <title>Complete genome sequence of Corynebacterium casei LMG S-19264T (=DSM 44701T), isolated from a smear-ripened cheese.</title>
        <authorList>
            <consortium name="US DOE Joint Genome Institute (JGI-PGF)"/>
            <person name="Walter F."/>
            <person name="Albersmeier A."/>
            <person name="Kalinowski J."/>
            <person name="Ruckert C."/>
        </authorList>
    </citation>
    <scope>NUCLEOTIDE SEQUENCE</scope>
    <source>
        <strain evidence="15">KCTC 12870</strain>
    </source>
</reference>
<comment type="cofactor">
    <cofactor evidence="12">
        <name>[4Fe-4S] cluster</name>
        <dbReference type="ChEBI" id="CHEBI:49883"/>
    </cofactor>
    <text evidence="12">Binds 2 [4Fe-4S] clusters. Binds 1 [4Fe-4S] cluster coordinated with 3 cysteines and an exchangeable S-adenosyl-L-methionine and 1 [4Fe-4S] cluster coordinated with 3 cysteines and the GTP-derived substrate.</text>
</comment>
<dbReference type="SFLD" id="SFLDG01383">
    <property type="entry name" value="cyclic_pyranopterin_phosphate"/>
    <property type="match status" value="1"/>
</dbReference>
<feature type="binding site" evidence="12">
    <location>
        <position position="48"/>
    </location>
    <ligand>
        <name>[4Fe-4S] cluster</name>
        <dbReference type="ChEBI" id="CHEBI:49883"/>
        <label>1</label>
        <note>4Fe-4S-S-AdoMet</note>
    </ligand>
</feature>
<evidence type="ECO:0000256" key="3">
    <source>
        <dbReference type="ARBA" id="ARBA00022691"/>
    </source>
</evidence>
<protein>
    <recommendedName>
        <fullName evidence="1 12">GTP 3',8-cyclase</fullName>
        <ecNumber evidence="1 12">4.1.99.22</ecNumber>
    </recommendedName>
    <alternativeName>
        <fullName evidence="12">Molybdenum cofactor biosynthesis protein A</fullName>
    </alternativeName>
</protein>
<dbReference type="InterPro" id="IPR040064">
    <property type="entry name" value="MoaA-like"/>
</dbReference>
<evidence type="ECO:0000256" key="6">
    <source>
        <dbReference type="ARBA" id="ARBA00023004"/>
    </source>
</evidence>
<dbReference type="Pfam" id="PF06463">
    <property type="entry name" value="Mob_synth_C"/>
    <property type="match status" value="1"/>
</dbReference>
<dbReference type="SUPFAM" id="SSF102114">
    <property type="entry name" value="Radical SAM enzymes"/>
    <property type="match status" value="1"/>
</dbReference>
<dbReference type="InterPro" id="IPR000385">
    <property type="entry name" value="MoaA_NifB_PqqE_Fe-S-bd_CS"/>
</dbReference>
<feature type="domain" description="Radical SAM core" evidence="14">
    <location>
        <begin position="28"/>
        <end position="267"/>
    </location>
</feature>
<keyword evidence="3 12" id="KW-0949">S-adenosyl-L-methionine</keyword>
<comment type="subunit">
    <text evidence="12">Monomer and homodimer.</text>
</comment>
<dbReference type="InterPro" id="IPR013785">
    <property type="entry name" value="Aldolase_TIM"/>
</dbReference>